<organism evidence="1 2">
    <name type="scientific">Pseudocercospora fuligena</name>
    <dbReference type="NCBI Taxonomy" id="685502"/>
    <lineage>
        <taxon>Eukaryota</taxon>
        <taxon>Fungi</taxon>
        <taxon>Dikarya</taxon>
        <taxon>Ascomycota</taxon>
        <taxon>Pezizomycotina</taxon>
        <taxon>Dothideomycetes</taxon>
        <taxon>Dothideomycetidae</taxon>
        <taxon>Mycosphaerellales</taxon>
        <taxon>Mycosphaerellaceae</taxon>
        <taxon>Pseudocercospora</taxon>
    </lineage>
</organism>
<proteinExistence type="predicted"/>
<accession>A0A8H6R5D4</accession>
<dbReference type="AlphaFoldDB" id="A0A8H6R5D4"/>
<comment type="caution">
    <text evidence="1">The sequence shown here is derived from an EMBL/GenBank/DDBJ whole genome shotgun (WGS) entry which is preliminary data.</text>
</comment>
<dbReference type="Proteomes" id="UP000660729">
    <property type="component" value="Unassembled WGS sequence"/>
</dbReference>
<name>A0A8H6R5D4_9PEZI</name>
<sequence>MPLLEAKAAYQGRNQQGSNNDQGLVLNHKCSNYLYHYLYPDLDDNEKFSEDAYYDYDYTVSPMTYNACRQACLNDPPVNSVNSVKAGVGSCLIFAVTSDYCLKFYQLEGNSYIPQIADADPTTSQYGAYMNDRGCPAEEEEPVTVTATITSTTSTSTASSTSSADPDPEIVTITITPT</sequence>
<reference evidence="1" key="1">
    <citation type="submission" date="2020-04" db="EMBL/GenBank/DDBJ databases">
        <title>Draft genome resource of the tomato pathogen Pseudocercospora fuligena.</title>
        <authorList>
            <person name="Zaccaron A."/>
        </authorList>
    </citation>
    <scope>NUCLEOTIDE SEQUENCE</scope>
    <source>
        <strain evidence="1">PF001</strain>
    </source>
</reference>
<evidence type="ECO:0000313" key="1">
    <source>
        <dbReference type="EMBL" id="KAF7185454.1"/>
    </source>
</evidence>
<dbReference type="EMBL" id="JABCIY010000328">
    <property type="protein sequence ID" value="KAF7185454.1"/>
    <property type="molecule type" value="Genomic_DNA"/>
</dbReference>
<evidence type="ECO:0000313" key="2">
    <source>
        <dbReference type="Proteomes" id="UP000660729"/>
    </source>
</evidence>
<keyword evidence="2" id="KW-1185">Reference proteome</keyword>
<protein>
    <submittedName>
        <fullName evidence="1">Uncharacterized protein</fullName>
    </submittedName>
</protein>
<gene>
    <name evidence="1" type="ORF">HII31_13210</name>
</gene>